<gene>
    <name evidence="2" type="ORF">CEE60_07870</name>
</gene>
<comment type="caution">
    <text evidence="2">The sequence shown here is derived from an EMBL/GenBank/DDBJ whole genome shotgun (WGS) entry which is preliminary data.</text>
</comment>
<sequence>MSVTLPRRHPARRQRGIATLEFALMLMFGLLPLLLVTYSGVMIMAVQQTLSAASAEGARAAFRHATPSERRTAACLAARRSMQWLLTYAKQTPDCAVAGAPPITVSTPAPCADLPAVQCIRVEVSYDYRAHPFLPGTGRVYGWVMPTPLRSSAVSQLDLGGN</sequence>
<accession>A0A246HNJ8</accession>
<keyword evidence="1" id="KW-0472">Membrane</keyword>
<keyword evidence="1" id="KW-1133">Transmembrane helix</keyword>
<organism evidence="2 3">
    <name type="scientific">Stenotrophomonas maltophilia</name>
    <name type="common">Pseudomonas maltophilia</name>
    <name type="synonym">Xanthomonas maltophilia</name>
    <dbReference type="NCBI Taxonomy" id="40324"/>
    <lineage>
        <taxon>Bacteria</taxon>
        <taxon>Pseudomonadati</taxon>
        <taxon>Pseudomonadota</taxon>
        <taxon>Gammaproteobacteria</taxon>
        <taxon>Lysobacterales</taxon>
        <taxon>Lysobacteraceae</taxon>
        <taxon>Stenotrophomonas</taxon>
        <taxon>Stenotrophomonas maltophilia group</taxon>
    </lineage>
</organism>
<name>A0A246HNJ8_STEMA</name>
<reference evidence="2 3" key="1">
    <citation type="submission" date="2017-06" db="EMBL/GenBank/DDBJ databases">
        <authorList>
            <person name="Kim H.J."/>
            <person name="Triplett B.A."/>
        </authorList>
    </citation>
    <scope>NUCLEOTIDE SEQUENCE [LARGE SCALE GENOMIC DNA]</scope>
    <source>
        <strain evidence="2 3">13146</strain>
    </source>
</reference>
<proteinExistence type="predicted"/>
<feature type="transmembrane region" description="Helical" evidence="1">
    <location>
        <begin position="20"/>
        <end position="46"/>
    </location>
</feature>
<dbReference type="AlphaFoldDB" id="A0A246HNJ8"/>
<dbReference type="EMBL" id="NIVS01000019">
    <property type="protein sequence ID" value="OWQ54309.1"/>
    <property type="molecule type" value="Genomic_DNA"/>
</dbReference>
<evidence type="ECO:0000313" key="3">
    <source>
        <dbReference type="Proteomes" id="UP000198157"/>
    </source>
</evidence>
<evidence type="ECO:0000256" key="1">
    <source>
        <dbReference type="SAM" id="Phobius"/>
    </source>
</evidence>
<dbReference type="OrthoDB" id="5954142at2"/>
<protein>
    <submittedName>
        <fullName evidence="2">Pilus assembly protein TadE</fullName>
    </submittedName>
</protein>
<keyword evidence="1" id="KW-0812">Transmembrane</keyword>
<evidence type="ECO:0000313" key="2">
    <source>
        <dbReference type="EMBL" id="OWQ54309.1"/>
    </source>
</evidence>
<dbReference type="Proteomes" id="UP000198157">
    <property type="component" value="Unassembled WGS sequence"/>
</dbReference>